<evidence type="ECO:0000256" key="2">
    <source>
        <dbReference type="ARBA" id="ARBA00022670"/>
    </source>
</evidence>
<name>A0ABP3QRN4_9PROT</name>
<dbReference type="Gene3D" id="2.30.42.10">
    <property type="match status" value="1"/>
</dbReference>
<reference evidence="9" key="1">
    <citation type="journal article" date="2019" name="Int. J. Syst. Evol. Microbiol.">
        <title>The Global Catalogue of Microorganisms (GCM) 10K type strain sequencing project: providing services to taxonomists for standard genome sequencing and annotation.</title>
        <authorList>
            <consortium name="The Broad Institute Genomics Platform"/>
            <consortium name="The Broad Institute Genome Sequencing Center for Infectious Disease"/>
            <person name="Wu L."/>
            <person name="Ma J."/>
        </authorList>
    </citation>
    <scope>NUCLEOTIDE SEQUENCE [LARGE SCALE GENOMIC DNA]</scope>
    <source>
        <strain evidence="9">JCM 9933</strain>
    </source>
</reference>
<evidence type="ECO:0000256" key="6">
    <source>
        <dbReference type="SAM" id="SignalP"/>
    </source>
</evidence>
<dbReference type="CDD" id="cd06782">
    <property type="entry name" value="cpPDZ_CPP-like"/>
    <property type="match status" value="1"/>
</dbReference>
<evidence type="ECO:0000313" key="8">
    <source>
        <dbReference type="EMBL" id="GAA0594318.1"/>
    </source>
</evidence>
<dbReference type="Gene3D" id="3.30.750.44">
    <property type="match status" value="1"/>
</dbReference>
<feature type="chain" id="PRO_5047239921" evidence="6">
    <location>
        <begin position="30"/>
        <end position="459"/>
    </location>
</feature>
<dbReference type="SMART" id="SM00228">
    <property type="entry name" value="PDZ"/>
    <property type="match status" value="1"/>
</dbReference>
<dbReference type="PANTHER" id="PTHR32060:SF30">
    <property type="entry name" value="CARBOXY-TERMINAL PROCESSING PROTEASE CTPA"/>
    <property type="match status" value="1"/>
</dbReference>
<keyword evidence="2 5" id="KW-0645">Protease</keyword>
<accession>A0ABP3QRN4</accession>
<proteinExistence type="inferred from homology"/>
<comment type="caution">
    <text evidence="8">The sequence shown here is derived from an EMBL/GenBank/DDBJ whole genome shotgun (WGS) entry which is preliminary data.</text>
</comment>
<dbReference type="InterPro" id="IPR005151">
    <property type="entry name" value="Tail-specific_protease"/>
</dbReference>
<evidence type="ECO:0000256" key="3">
    <source>
        <dbReference type="ARBA" id="ARBA00022801"/>
    </source>
</evidence>
<dbReference type="PANTHER" id="PTHR32060">
    <property type="entry name" value="TAIL-SPECIFIC PROTEASE"/>
    <property type="match status" value="1"/>
</dbReference>
<sequence>MKLKMRSVAAVTAAFAAGVAIGPVVGALAQDGGRAETYRLLNLFGDVFERVRAEYVEPISDRDAVENAINGMLTGLDPHSSYLNQRNYRDMQVQTRGEFGGLGIEVTQEGGYIKVISPIDETPAFRAGVKPGDLITHLNGNSVQGLTLQEAVEQMRGERGSTIRITLRREGADRPIELTLTRDVIRPQVVRFRMEGNDVGYVRLTSFNEQTEAGLRRAVQSLRGQAGGNLKGLVLDLRNNPGGLLDQAVQVADDFLEQGEIVSTRARRQEDAQRWNAKAGDIASGLPVVVLINGGSASASEIVAGALQDHRRAIVLGVKSFGKGSVQTVMPIPGQGAIRLTTARYFTPSGRSIQATGIEPDIEVLAQREQATANIPREREADLRRALRNEGAVQQQPAGAAIPPLQLPAGVAERVTRLPAEGAPAFDPTKPETDFQLQQATQLLRNLAVAQGPGRRAAR</sequence>
<keyword evidence="6" id="KW-0732">Signal</keyword>
<dbReference type="SUPFAM" id="SSF50156">
    <property type="entry name" value="PDZ domain-like"/>
    <property type="match status" value="1"/>
</dbReference>
<dbReference type="InterPro" id="IPR029045">
    <property type="entry name" value="ClpP/crotonase-like_dom_sf"/>
</dbReference>
<comment type="similarity">
    <text evidence="1 5">Belongs to the peptidase S41A family.</text>
</comment>
<dbReference type="NCBIfam" id="TIGR00225">
    <property type="entry name" value="prc"/>
    <property type="match status" value="1"/>
</dbReference>
<dbReference type="CDD" id="cd07560">
    <property type="entry name" value="Peptidase_S41_CPP"/>
    <property type="match status" value="1"/>
</dbReference>
<dbReference type="EMBL" id="BAAAFZ010000057">
    <property type="protein sequence ID" value="GAA0594318.1"/>
    <property type="molecule type" value="Genomic_DNA"/>
</dbReference>
<dbReference type="Pfam" id="PF13180">
    <property type="entry name" value="PDZ_2"/>
    <property type="match status" value="1"/>
</dbReference>
<evidence type="ECO:0000259" key="7">
    <source>
        <dbReference type="PROSITE" id="PS50106"/>
    </source>
</evidence>
<evidence type="ECO:0000313" key="9">
    <source>
        <dbReference type="Proteomes" id="UP001501588"/>
    </source>
</evidence>
<feature type="signal peptide" evidence="6">
    <location>
        <begin position="1"/>
        <end position="29"/>
    </location>
</feature>
<dbReference type="InterPro" id="IPR004447">
    <property type="entry name" value="Peptidase_S41A"/>
</dbReference>
<dbReference type="PROSITE" id="PS50106">
    <property type="entry name" value="PDZ"/>
    <property type="match status" value="1"/>
</dbReference>
<feature type="domain" description="PDZ" evidence="7">
    <location>
        <begin position="88"/>
        <end position="170"/>
    </location>
</feature>
<dbReference type="Gene3D" id="3.90.226.10">
    <property type="entry name" value="2-enoyl-CoA Hydratase, Chain A, domain 1"/>
    <property type="match status" value="1"/>
</dbReference>
<protein>
    <submittedName>
        <fullName evidence="8">S41 family peptidase</fullName>
    </submittedName>
</protein>
<evidence type="ECO:0000256" key="4">
    <source>
        <dbReference type="ARBA" id="ARBA00022825"/>
    </source>
</evidence>
<dbReference type="Proteomes" id="UP001501588">
    <property type="component" value="Unassembled WGS sequence"/>
</dbReference>
<dbReference type="InterPro" id="IPR036034">
    <property type="entry name" value="PDZ_sf"/>
</dbReference>
<dbReference type="RefSeq" id="WP_343896748.1">
    <property type="nucleotide sequence ID" value="NZ_BAAAFZ010000057.1"/>
</dbReference>
<dbReference type="SUPFAM" id="SSF52096">
    <property type="entry name" value="ClpP/crotonase"/>
    <property type="match status" value="1"/>
</dbReference>
<organism evidence="8 9">
    <name type="scientific">Craurococcus roseus</name>
    <dbReference type="NCBI Taxonomy" id="77585"/>
    <lineage>
        <taxon>Bacteria</taxon>
        <taxon>Pseudomonadati</taxon>
        <taxon>Pseudomonadota</taxon>
        <taxon>Alphaproteobacteria</taxon>
        <taxon>Acetobacterales</taxon>
        <taxon>Acetobacteraceae</taxon>
        <taxon>Craurococcus</taxon>
    </lineage>
</organism>
<dbReference type="InterPro" id="IPR001478">
    <property type="entry name" value="PDZ"/>
</dbReference>
<dbReference type="Pfam" id="PF03572">
    <property type="entry name" value="Peptidase_S41"/>
    <property type="match status" value="1"/>
</dbReference>
<keyword evidence="3 5" id="KW-0378">Hydrolase</keyword>
<keyword evidence="4 5" id="KW-0720">Serine protease</keyword>
<evidence type="ECO:0000256" key="1">
    <source>
        <dbReference type="ARBA" id="ARBA00009179"/>
    </source>
</evidence>
<gene>
    <name evidence="8" type="ORF">GCM10009416_35810</name>
</gene>
<keyword evidence="9" id="KW-1185">Reference proteome</keyword>
<evidence type="ECO:0000256" key="5">
    <source>
        <dbReference type="RuleBase" id="RU004404"/>
    </source>
</evidence>
<dbReference type="SMART" id="SM00245">
    <property type="entry name" value="TSPc"/>
    <property type="match status" value="1"/>
</dbReference>